<name>A0A6A1WIT5_9ROSI</name>
<evidence type="ECO:0000313" key="2">
    <source>
        <dbReference type="Proteomes" id="UP000516437"/>
    </source>
</evidence>
<comment type="caution">
    <text evidence="1">The sequence shown here is derived from an EMBL/GenBank/DDBJ whole genome shotgun (WGS) entry which is preliminary data.</text>
</comment>
<evidence type="ECO:0000313" key="1">
    <source>
        <dbReference type="EMBL" id="KAB1225205.1"/>
    </source>
</evidence>
<dbReference type="AlphaFoldDB" id="A0A6A1WIT5"/>
<proteinExistence type="predicted"/>
<dbReference type="Proteomes" id="UP000516437">
    <property type="component" value="Chromosome 1"/>
</dbReference>
<organism evidence="1 2">
    <name type="scientific">Morella rubra</name>
    <name type="common">Chinese bayberry</name>
    <dbReference type="NCBI Taxonomy" id="262757"/>
    <lineage>
        <taxon>Eukaryota</taxon>
        <taxon>Viridiplantae</taxon>
        <taxon>Streptophyta</taxon>
        <taxon>Embryophyta</taxon>
        <taxon>Tracheophyta</taxon>
        <taxon>Spermatophyta</taxon>
        <taxon>Magnoliopsida</taxon>
        <taxon>eudicotyledons</taxon>
        <taxon>Gunneridae</taxon>
        <taxon>Pentapetalae</taxon>
        <taxon>rosids</taxon>
        <taxon>fabids</taxon>
        <taxon>Fagales</taxon>
        <taxon>Myricaceae</taxon>
        <taxon>Morella</taxon>
    </lineage>
</organism>
<dbReference type="EMBL" id="RXIC02000019">
    <property type="protein sequence ID" value="KAB1225205.1"/>
    <property type="molecule type" value="Genomic_DNA"/>
</dbReference>
<protein>
    <submittedName>
        <fullName evidence="1">Uncharacterized protein</fullName>
    </submittedName>
</protein>
<dbReference type="OrthoDB" id="773993at2759"/>
<gene>
    <name evidence="1" type="ORF">CJ030_MR1G016581</name>
</gene>
<sequence>MEARQKEFDDLSAKQAAEMDAILLEQQITIRFMRDNATHAEEQQIQEEQRKEMKNWFDAQIRHLDSVAESGLKSKALENTIPDAKKTAQNGLKEGKEVTCLQSPHSSDAIALEATVICSETTESPSCEEPKICD</sequence>
<accession>A0A6A1WIT5</accession>
<reference evidence="1 2" key="1">
    <citation type="journal article" date="2019" name="Plant Biotechnol. J.">
        <title>The red bayberry genome and genetic basis of sex determination.</title>
        <authorList>
            <person name="Jia H.M."/>
            <person name="Jia H.J."/>
            <person name="Cai Q.L."/>
            <person name="Wang Y."/>
            <person name="Zhao H.B."/>
            <person name="Yang W.F."/>
            <person name="Wang G.Y."/>
            <person name="Li Y.H."/>
            <person name="Zhan D.L."/>
            <person name="Shen Y.T."/>
            <person name="Niu Q.F."/>
            <person name="Chang L."/>
            <person name="Qiu J."/>
            <person name="Zhao L."/>
            <person name="Xie H.B."/>
            <person name="Fu W.Y."/>
            <person name="Jin J."/>
            <person name="Li X.W."/>
            <person name="Jiao Y."/>
            <person name="Zhou C.C."/>
            <person name="Tu T."/>
            <person name="Chai C.Y."/>
            <person name="Gao J.L."/>
            <person name="Fan L.J."/>
            <person name="van de Weg E."/>
            <person name="Wang J.Y."/>
            <person name="Gao Z.S."/>
        </authorList>
    </citation>
    <scope>NUCLEOTIDE SEQUENCE [LARGE SCALE GENOMIC DNA]</scope>
    <source>
        <tissue evidence="1">Leaves</tissue>
    </source>
</reference>
<keyword evidence="2" id="KW-1185">Reference proteome</keyword>